<dbReference type="HOGENOM" id="CLU_3089847_0_0_1"/>
<protein>
    <submittedName>
        <fullName evidence="1">Uncharacterized protein</fullName>
    </submittedName>
</protein>
<proteinExistence type="predicted"/>
<name>T1KSW2_TETUR</name>
<accession>T1KSW2</accession>
<organism evidence="1 2">
    <name type="scientific">Tetranychus urticae</name>
    <name type="common">Two-spotted spider mite</name>
    <dbReference type="NCBI Taxonomy" id="32264"/>
    <lineage>
        <taxon>Eukaryota</taxon>
        <taxon>Metazoa</taxon>
        <taxon>Ecdysozoa</taxon>
        <taxon>Arthropoda</taxon>
        <taxon>Chelicerata</taxon>
        <taxon>Arachnida</taxon>
        <taxon>Acari</taxon>
        <taxon>Acariformes</taxon>
        <taxon>Trombidiformes</taxon>
        <taxon>Prostigmata</taxon>
        <taxon>Eleutherengona</taxon>
        <taxon>Raphignathae</taxon>
        <taxon>Tetranychoidea</taxon>
        <taxon>Tetranychidae</taxon>
        <taxon>Tetranychus</taxon>
    </lineage>
</organism>
<dbReference type="EMBL" id="CAEY01000511">
    <property type="status" value="NOT_ANNOTATED_CDS"/>
    <property type="molecule type" value="Genomic_DNA"/>
</dbReference>
<evidence type="ECO:0000313" key="1">
    <source>
        <dbReference type="EnsemblMetazoa" id="tetur20g01040.1"/>
    </source>
</evidence>
<sequence length="52" mass="6315">MDQKVEDYIKRFNLSGFLVLPTTFQKSIQHRKYSRSTHFHINHEPIKCLRII</sequence>
<dbReference type="EnsemblMetazoa" id="tetur20g01040.1">
    <property type="protein sequence ID" value="tetur20g01040.1"/>
    <property type="gene ID" value="tetur20g01040"/>
</dbReference>
<reference evidence="2" key="1">
    <citation type="submission" date="2011-08" db="EMBL/GenBank/DDBJ databases">
        <authorList>
            <person name="Rombauts S."/>
        </authorList>
    </citation>
    <scope>NUCLEOTIDE SEQUENCE</scope>
    <source>
        <strain evidence="2">London</strain>
    </source>
</reference>
<keyword evidence="2" id="KW-1185">Reference proteome</keyword>
<dbReference type="AlphaFoldDB" id="T1KSW2"/>
<dbReference type="Proteomes" id="UP000015104">
    <property type="component" value="Unassembled WGS sequence"/>
</dbReference>
<reference evidence="1" key="2">
    <citation type="submission" date="2015-06" db="UniProtKB">
        <authorList>
            <consortium name="EnsemblMetazoa"/>
        </authorList>
    </citation>
    <scope>IDENTIFICATION</scope>
</reference>
<evidence type="ECO:0000313" key="2">
    <source>
        <dbReference type="Proteomes" id="UP000015104"/>
    </source>
</evidence>